<feature type="transmembrane region" description="Helical" evidence="15">
    <location>
        <begin position="324"/>
        <end position="345"/>
    </location>
</feature>
<keyword evidence="4 15" id="KW-1133">Transmembrane helix</keyword>
<reference evidence="17" key="1">
    <citation type="submission" date="2025-08" db="UniProtKB">
        <authorList>
            <consortium name="RefSeq"/>
        </authorList>
    </citation>
    <scope>IDENTIFICATION</scope>
</reference>
<evidence type="ECO:0000256" key="11">
    <source>
        <dbReference type="ARBA" id="ARBA00042320"/>
    </source>
</evidence>
<evidence type="ECO:0000256" key="15">
    <source>
        <dbReference type="SAM" id="Phobius"/>
    </source>
</evidence>
<dbReference type="Pfam" id="PF05602">
    <property type="entry name" value="CLPTM1"/>
    <property type="match status" value="1"/>
</dbReference>
<comment type="catalytic activity">
    <reaction evidence="6">
        <text>a 1,2-diacyl-sn-glycero-3-phosphoethanolamine(in) = a 1,2-diacyl-sn-glycero-3-phosphoethanolamine(out)</text>
        <dbReference type="Rhea" id="RHEA:38895"/>
        <dbReference type="ChEBI" id="CHEBI:64612"/>
    </reaction>
</comment>
<dbReference type="Proteomes" id="UP001652741">
    <property type="component" value="Chromosome ssa02"/>
</dbReference>
<evidence type="ECO:0000313" key="16">
    <source>
        <dbReference type="Proteomes" id="UP001652741"/>
    </source>
</evidence>
<evidence type="ECO:0000256" key="7">
    <source>
        <dbReference type="ARBA" id="ARBA00024631"/>
    </source>
</evidence>
<keyword evidence="3 15" id="KW-0812">Transmembrane</keyword>
<name>A0ABM3D4J3_SALSA</name>
<evidence type="ECO:0000256" key="1">
    <source>
        <dbReference type="ARBA" id="ARBA00004141"/>
    </source>
</evidence>
<sequence>MISLTHFCGPILLALAVNVHHSFWSFFIFTFHTSMFPSCYSKPTSSKDLFKRTYLTKILLGVFVVYMSHTCWVIYGFVYTKPCERGKGDCISSYLAERPRLQLSIFSSLRPDHSELNLIIKIDDFDIHSKFERVVNVSLPLATRNNGTLHTLVYVHKFGVSPLQDNRQVHHVAQLSTYMMSRGNLSSAKEVLKKHAATAPREVDRPISHWRSRLTLNMMSEDFTFNRGALPSDVRRYMRVFQDENRMVYLPLLHIDELSVRVKDMMEINGSTTKLPLTISYEGLSLRQFRLWIHMQDVMFSLKRFGFTEVNIDEIKGVLVDNNLYLLALTTLVTAFHFIFEFLAFKNDISFWRKKKNMVGMSRKTVLWRCFSTIVILLKMLEERSSLLGLIPVGIGTTIEVWKVKKVSKIQLQWRTSRSIVHVGKFDESERKTIQHDTQAMKCLSYLVYPLSISGAIFSLVYLRYKNYYSWLINSLVSGIYAFGFLSMAPQLFINFKLKSVGHLQWNVLMYKAVNTFVNDAFTCVFSTHPSHQLGCFRDEILFLLYLYQRRLYSTNKTRCREYGSCHHNHRKLKAQ</sequence>
<evidence type="ECO:0000256" key="10">
    <source>
        <dbReference type="ARBA" id="ARBA00040905"/>
    </source>
</evidence>
<comment type="similarity">
    <text evidence="2">Belongs to the CLPTM1 family.</text>
</comment>
<accession>A0ABM3D4J3</accession>
<dbReference type="RefSeq" id="XP_045553727.1">
    <property type="nucleotide sequence ID" value="XM_045697771.1"/>
</dbReference>
<evidence type="ECO:0000256" key="4">
    <source>
        <dbReference type="ARBA" id="ARBA00022989"/>
    </source>
</evidence>
<organism evidence="16 17">
    <name type="scientific">Salmo salar</name>
    <name type="common">Atlantic salmon</name>
    <dbReference type="NCBI Taxonomy" id="8030"/>
    <lineage>
        <taxon>Eukaryota</taxon>
        <taxon>Metazoa</taxon>
        <taxon>Chordata</taxon>
        <taxon>Craniata</taxon>
        <taxon>Vertebrata</taxon>
        <taxon>Euteleostomi</taxon>
        <taxon>Actinopterygii</taxon>
        <taxon>Neopterygii</taxon>
        <taxon>Teleostei</taxon>
        <taxon>Protacanthopterygii</taxon>
        <taxon>Salmoniformes</taxon>
        <taxon>Salmonidae</taxon>
        <taxon>Salmoninae</taxon>
        <taxon>Salmo</taxon>
    </lineage>
</organism>
<feature type="transmembrane region" description="Helical" evidence="15">
    <location>
        <begin position="12"/>
        <end position="33"/>
    </location>
</feature>
<comment type="catalytic activity">
    <reaction evidence="7">
        <text>a 1,2-diacyl-sn-glycero-3-phosphocholine(in) = a 1,2-diacyl-sn-glycero-3-phosphocholine(out)</text>
        <dbReference type="Rhea" id="RHEA:38571"/>
        <dbReference type="ChEBI" id="CHEBI:57643"/>
    </reaction>
</comment>
<proteinExistence type="inferred from homology"/>
<dbReference type="PANTHER" id="PTHR21347:SF0">
    <property type="entry name" value="LIPID SCRAMBLASE CLPTM1L"/>
    <property type="match status" value="1"/>
</dbReference>
<evidence type="ECO:0000256" key="13">
    <source>
        <dbReference type="ARBA" id="ARBA00045827"/>
    </source>
</evidence>
<comment type="subcellular location">
    <subcellularLocation>
        <location evidence="1">Membrane</location>
        <topology evidence="1">Multi-pass membrane protein</topology>
    </subcellularLocation>
</comment>
<dbReference type="GeneID" id="106606059"/>
<evidence type="ECO:0000256" key="5">
    <source>
        <dbReference type="ARBA" id="ARBA00023136"/>
    </source>
</evidence>
<feature type="transmembrane region" description="Helical" evidence="15">
    <location>
        <begin position="443"/>
        <end position="462"/>
    </location>
</feature>
<keyword evidence="5 15" id="KW-0472">Membrane</keyword>
<evidence type="ECO:0000256" key="9">
    <source>
        <dbReference type="ARBA" id="ARBA00036810"/>
    </source>
</evidence>
<comment type="catalytic activity">
    <reaction evidence="8">
        <text>a 1,2-diacyl-sn-glycero-3-phospho-(1D-myo-inositol)(in) = a 1,2-diacyl-sn-glycero-3-phospho-(1D-myo-inositol)(out)</text>
        <dbReference type="Rhea" id="RHEA:38691"/>
        <dbReference type="ChEBI" id="CHEBI:57880"/>
    </reaction>
</comment>
<evidence type="ECO:0000256" key="12">
    <source>
        <dbReference type="ARBA" id="ARBA00043155"/>
    </source>
</evidence>
<comment type="function">
    <text evidence="13">Scramblase that mediates the translocation of glucosaminylphosphatidylinositol (alpha-D-GlcN-(1-6)-(1,2-diacyl-sn-glycero-3-phospho)-1D-myo-inositol, GlcN-PI) across the endoplasmic reticulum (ER) membrane, from the cytosolic leaflet to the luminal leaflet of the ER membrane, where it participates in the biosynthesis of glycosylphosphatidylinositol (GPI). GPI is a lipid glycoconjugate involved in post-translational modification of proteins. Can also translocate 1,2-diacyl-sn-glycero-3-phospho-(1D-myo-inositol) (phosphatidylinositol or PI), as well as several other phospholipids (1,2-diacyl-sn-glycero-3-phosphocholine, 1,2-diacyl-sn-glycero-3-phosphoethanolamine), and N-acetylglucosaminylphosphatidylinositol (GlcNAc-PI) in vitro.</text>
</comment>
<dbReference type="InterPro" id="IPR008429">
    <property type="entry name" value="CLPTM1"/>
</dbReference>
<evidence type="ECO:0000256" key="14">
    <source>
        <dbReference type="ARBA" id="ARBA00093208"/>
    </source>
</evidence>
<feature type="transmembrane region" description="Helical" evidence="15">
    <location>
        <begin position="468"/>
        <end position="489"/>
    </location>
</feature>
<gene>
    <name evidence="17" type="primary">LOC106606059</name>
</gene>
<comment type="catalytic activity">
    <reaction evidence="9">
        <text>6-(alpha-D-glucosaminyl)-(1-octadecanoyl,2-(9Z)-octadecenoyl-sn-glycero-3-phospho)-1D-myo-inositol(in) = 6-(alpha-D-glucosaminyl)-(1-octadecanoyl,2-(9Z)-octadecenoyl-sn-glycero-3-phospho)-1D-myo-inositol(out)</text>
        <dbReference type="Rhea" id="RHEA:71495"/>
        <dbReference type="ChEBI" id="CHEBI:190691"/>
    </reaction>
</comment>
<keyword evidence="16" id="KW-1185">Reference proteome</keyword>
<evidence type="ECO:0000313" key="17">
    <source>
        <dbReference type="RefSeq" id="XP_045553727.1"/>
    </source>
</evidence>
<feature type="transmembrane region" description="Helical" evidence="15">
    <location>
        <begin position="54"/>
        <end position="78"/>
    </location>
</feature>
<protein>
    <recommendedName>
        <fullName evidence="10">Lipid scramblase CLPTM1L</fullName>
    </recommendedName>
    <alternativeName>
        <fullName evidence="12">Cisplatin resistance-related protein 9</fullName>
    </alternativeName>
    <alternativeName>
        <fullName evidence="11">Cleft lip and palate transmembrane protein 1-like protein</fullName>
    </alternativeName>
</protein>
<evidence type="ECO:0000256" key="2">
    <source>
        <dbReference type="ARBA" id="ARBA00009310"/>
    </source>
</evidence>
<evidence type="ECO:0000256" key="8">
    <source>
        <dbReference type="ARBA" id="ARBA00035895"/>
    </source>
</evidence>
<comment type="catalytic activity">
    <reaction evidence="14">
        <text>a 6-(alpha-D-glucosaminyl)-1-(1,2-diacyl-sn-glycero-3-phospho)-1D-myo-inositol(in) = a 6-(alpha-D-glucosaminyl)-1-(1,2-diacyl-sn-glycero-3-phospho)-1D-myo-inositol(out)</text>
        <dbReference type="Rhea" id="RHEA:71491"/>
        <dbReference type="ChEBI" id="CHEBI:57997"/>
    </reaction>
</comment>
<evidence type="ECO:0000256" key="3">
    <source>
        <dbReference type="ARBA" id="ARBA00022692"/>
    </source>
</evidence>
<evidence type="ECO:0000256" key="6">
    <source>
        <dbReference type="ARBA" id="ARBA00024615"/>
    </source>
</evidence>
<dbReference type="PANTHER" id="PTHR21347">
    <property type="entry name" value="CLEFT LIP AND PALATE ASSOCIATED TRANSMEMBRANE PROTEIN-RELATED"/>
    <property type="match status" value="1"/>
</dbReference>